<keyword evidence="1" id="KW-0732">Signal</keyword>
<accession>A0A0A9A8W2</accession>
<sequence length="67" mass="7755">MISPILGLLCLLDSTHFSAISMHVFTWLQYASKYDTSFHPAICRIFLHFPCTRPTKSWEADISEYSE</sequence>
<evidence type="ECO:0008006" key="3">
    <source>
        <dbReference type="Google" id="ProtNLM"/>
    </source>
</evidence>
<proteinExistence type="predicted"/>
<evidence type="ECO:0000313" key="2">
    <source>
        <dbReference type="EMBL" id="JAD47516.1"/>
    </source>
</evidence>
<name>A0A0A9A8W2_ARUDO</name>
<protein>
    <recommendedName>
        <fullName evidence="3">Secreted protein</fullName>
    </recommendedName>
</protein>
<reference evidence="2" key="2">
    <citation type="journal article" date="2015" name="Data Brief">
        <title>Shoot transcriptome of the giant reed, Arundo donax.</title>
        <authorList>
            <person name="Barrero R.A."/>
            <person name="Guerrero F.D."/>
            <person name="Moolhuijzen P."/>
            <person name="Goolsby J.A."/>
            <person name="Tidwell J."/>
            <person name="Bellgard S.E."/>
            <person name="Bellgard M.I."/>
        </authorList>
    </citation>
    <scope>NUCLEOTIDE SEQUENCE</scope>
    <source>
        <tissue evidence="2">Shoot tissue taken approximately 20 cm above the soil surface</tissue>
    </source>
</reference>
<reference evidence="2" key="1">
    <citation type="submission" date="2014-09" db="EMBL/GenBank/DDBJ databases">
        <authorList>
            <person name="Magalhaes I.L.F."/>
            <person name="Oliveira U."/>
            <person name="Santos F.R."/>
            <person name="Vidigal T.H.D.A."/>
            <person name="Brescovit A.D."/>
            <person name="Santos A.J."/>
        </authorList>
    </citation>
    <scope>NUCLEOTIDE SEQUENCE</scope>
    <source>
        <tissue evidence="2">Shoot tissue taken approximately 20 cm above the soil surface</tissue>
    </source>
</reference>
<dbReference type="AlphaFoldDB" id="A0A0A9A8W2"/>
<feature type="signal peptide" evidence="1">
    <location>
        <begin position="1"/>
        <end position="17"/>
    </location>
</feature>
<feature type="chain" id="PRO_5002060172" description="Secreted protein" evidence="1">
    <location>
        <begin position="18"/>
        <end position="67"/>
    </location>
</feature>
<evidence type="ECO:0000256" key="1">
    <source>
        <dbReference type="SAM" id="SignalP"/>
    </source>
</evidence>
<dbReference type="EMBL" id="GBRH01250379">
    <property type="protein sequence ID" value="JAD47516.1"/>
    <property type="molecule type" value="Transcribed_RNA"/>
</dbReference>
<organism evidence="2">
    <name type="scientific">Arundo donax</name>
    <name type="common">Giant reed</name>
    <name type="synonym">Donax arundinaceus</name>
    <dbReference type="NCBI Taxonomy" id="35708"/>
    <lineage>
        <taxon>Eukaryota</taxon>
        <taxon>Viridiplantae</taxon>
        <taxon>Streptophyta</taxon>
        <taxon>Embryophyta</taxon>
        <taxon>Tracheophyta</taxon>
        <taxon>Spermatophyta</taxon>
        <taxon>Magnoliopsida</taxon>
        <taxon>Liliopsida</taxon>
        <taxon>Poales</taxon>
        <taxon>Poaceae</taxon>
        <taxon>PACMAD clade</taxon>
        <taxon>Arundinoideae</taxon>
        <taxon>Arundineae</taxon>
        <taxon>Arundo</taxon>
    </lineage>
</organism>